<dbReference type="EMBL" id="ARZY01000044">
    <property type="protein sequence ID" value="EWH08509.1"/>
    <property type="molecule type" value="Genomic_DNA"/>
</dbReference>
<dbReference type="InterPro" id="IPR050469">
    <property type="entry name" value="Diguanylate_Cyclase"/>
</dbReference>
<dbReference type="CDD" id="cd00130">
    <property type="entry name" value="PAS"/>
    <property type="match status" value="1"/>
</dbReference>
<dbReference type="NCBIfam" id="TIGR00254">
    <property type="entry name" value="GGDEF"/>
    <property type="match status" value="1"/>
</dbReference>
<dbReference type="CDD" id="cd01949">
    <property type="entry name" value="GGDEF"/>
    <property type="match status" value="1"/>
</dbReference>
<evidence type="ECO:0000313" key="7">
    <source>
        <dbReference type="Proteomes" id="UP000019276"/>
    </source>
</evidence>
<dbReference type="Gene3D" id="3.30.70.270">
    <property type="match status" value="1"/>
</dbReference>
<dbReference type="OrthoDB" id="9812260at2"/>
<dbReference type="GO" id="GO:0052621">
    <property type="term" value="F:diguanylate cyclase activity"/>
    <property type="evidence" value="ECO:0007669"/>
    <property type="project" value="UniProtKB-EC"/>
</dbReference>
<dbReference type="Gene3D" id="3.30.450.20">
    <property type="entry name" value="PAS domain"/>
    <property type="match status" value="1"/>
</dbReference>
<feature type="domain" description="GGDEF" evidence="5">
    <location>
        <begin position="180"/>
        <end position="313"/>
    </location>
</feature>
<dbReference type="InterPro" id="IPR035965">
    <property type="entry name" value="PAS-like_dom_sf"/>
</dbReference>
<dbReference type="InterPro" id="IPR000014">
    <property type="entry name" value="PAS"/>
</dbReference>
<sequence>MDVAAVQSLLIERINSGVLVVDEECRLVYFNRFMESHSLLSASEVIGKNLFDIFPDAPKRWLQRKIQSVFMLNTPAFSSWEQRQFVFKMRHARPVTTSSEYMAQNITFIPICDKGTTEPDKVGIIVDDVTDVFFYQEKLKDTLTELEHVSRTDGLTKVSNRRYWEERFRVEFSTAQRHDHALSLIMFDLDKFKLINDQYGHQAGDLVLVEAANLVENLLRKGDLLGRYGGEEFGIILPNTNAQGAAELAERIRRQFSLLKMQYEKHTISATMSVGICECDSRFTRFEDMVTRADLALYQSKREGRNQVTIYQA</sequence>
<reference evidence="6 7" key="1">
    <citation type="journal article" date="2014" name="Genome Announc.">
        <title>Draft Genome Sequence of the Agar-Degrading Bacterium Catenovulum sp. Strain DS-2, Isolated from Intestines of Haliotis diversicolor.</title>
        <authorList>
            <person name="Shan D."/>
            <person name="Li X."/>
            <person name="Gu Z."/>
            <person name="Wei G."/>
            <person name="Gao Z."/>
            <person name="Shao Z."/>
        </authorList>
    </citation>
    <scope>NUCLEOTIDE SEQUENCE [LARGE SCALE GENOMIC DNA]</scope>
    <source>
        <strain evidence="6 7">DS-2</strain>
    </source>
</reference>
<dbReference type="PANTHER" id="PTHR45138">
    <property type="entry name" value="REGULATORY COMPONENTS OF SENSORY TRANSDUCTION SYSTEM"/>
    <property type="match status" value="1"/>
</dbReference>
<keyword evidence="7" id="KW-1185">Reference proteome</keyword>
<dbReference type="SUPFAM" id="SSF55785">
    <property type="entry name" value="PYP-like sensor domain (PAS domain)"/>
    <property type="match status" value="1"/>
</dbReference>
<dbReference type="FunFam" id="3.30.70.270:FF:000001">
    <property type="entry name" value="Diguanylate cyclase domain protein"/>
    <property type="match status" value="1"/>
</dbReference>
<dbReference type="InterPro" id="IPR013767">
    <property type="entry name" value="PAS_fold"/>
</dbReference>
<feature type="domain" description="PAS" evidence="4">
    <location>
        <begin position="10"/>
        <end position="73"/>
    </location>
</feature>
<dbReference type="RefSeq" id="WP_035016103.1">
    <property type="nucleotide sequence ID" value="NZ_ARZY01000044.1"/>
</dbReference>
<comment type="caution">
    <text evidence="6">The sequence shown here is derived from an EMBL/GenBank/DDBJ whole genome shotgun (WGS) entry which is preliminary data.</text>
</comment>
<name>W7Q6V0_9ALTE</name>
<evidence type="ECO:0000313" key="6">
    <source>
        <dbReference type="EMBL" id="EWH08509.1"/>
    </source>
</evidence>
<dbReference type="Pfam" id="PF00990">
    <property type="entry name" value="GGDEF"/>
    <property type="match status" value="1"/>
</dbReference>
<protein>
    <recommendedName>
        <fullName evidence="2">diguanylate cyclase</fullName>
        <ecNumber evidence="2">2.7.7.65</ecNumber>
    </recommendedName>
</protein>
<dbReference type="AlphaFoldDB" id="W7Q6V0"/>
<dbReference type="GO" id="GO:0006355">
    <property type="term" value="P:regulation of DNA-templated transcription"/>
    <property type="evidence" value="ECO:0007669"/>
    <property type="project" value="InterPro"/>
</dbReference>
<dbReference type="SMART" id="SM00267">
    <property type="entry name" value="GGDEF"/>
    <property type="match status" value="1"/>
</dbReference>
<comment type="catalytic activity">
    <reaction evidence="3">
        <text>2 GTP = 3',3'-c-di-GMP + 2 diphosphate</text>
        <dbReference type="Rhea" id="RHEA:24898"/>
        <dbReference type="ChEBI" id="CHEBI:33019"/>
        <dbReference type="ChEBI" id="CHEBI:37565"/>
        <dbReference type="ChEBI" id="CHEBI:58805"/>
        <dbReference type="EC" id="2.7.7.65"/>
    </reaction>
</comment>
<gene>
    <name evidence="6" type="ORF">DS2_16916</name>
</gene>
<dbReference type="PROSITE" id="PS50112">
    <property type="entry name" value="PAS"/>
    <property type="match status" value="1"/>
</dbReference>
<comment type="cofactor">
    <cofactor evidence="1">
        <name>Mg(2+)</name>
        <dbReference type="ChEBI" id="CHEBI:18420"/>
    </cofactor>
</comment>
<dbReference type="EC" id="2.7.7.65" evidence="2"/>
<evidence type="ECO:0000256" key="2">
    <source>
        <dbReference type="ARBA" id="ARBA00012528"/>
    </source>
</evidence>
<evidence type="ECO:0000256" key="1">
    <source>
        <dbReference type="ARBA" id="ARBA00001946"/>
    </source>
</evidence>
<evidence type="ECO:0000259" key="4">
    <source>
        <dbReference type="PROSITE" id="PS50112"/>
    </source>
</evidence>
<dbReference type="SUPFAM" id="SSF55073">
    <property type="entry name" value="Nucleotide cyclase"/>
    <property type="match status" value="1"/>
</dbReference>
<dbReference type="Proteomes" id="UP000019276">
    <property type="component" value="Unassembled WGS sequence"/>
</dbReference>
<accession>W7Q6V0</accession>
<organism evidence="6 7">
    <name type="scientific">Catenovulum agarivorans DS-2</name>
    <dbReference type="NCBI Taxonomy" id="1328313"/>
    <lineage>
        <taxon>Bacteria</taxon>
        <taxon>Pseudomonadati</taxon>
        <taxon>Pseudomonadota</taxon>
        <taxon>Gammaproteobacteria</taxon>
        <taxon>Alteromonadales</taxon>
        <taxon>Alteromonadaceae</taxon>
        <taxon>Catenovulum</taxon>
    </lineage>
</organism>
<dbReference type="Pfam" id="PF00989">
    <property type="entry name" value="PAS"/>
    <property type="match status" value="1"/>
</dbReference>
<dbReference type="STRING" id="1328313.DS2_16916"/>
<dbReference type="InterPro" id="IPR029787">
    <property type="entry name" value="Nucleotide_cyclase"/>
</dbReference>
<proteinExistence type="predicted"/>
<dbReference type="PANTHER" id="PTHR45138:SF9">
    <property type="entry name" value="DIGUANYLATE CYCLASE DGCM-RELATED"/>
    <property type="match status" value="1"/>
</dbReference>
<evidence type="ECO:0000256" key="3">
    <source>
        <dbReference type="ARBA" id="ARBA00034247"/>
    </source>
</evidence>
<dbReference type="SMART" id="SM00091">
    <property type="entry name" value="PAS"/>
    <property type="match status" value="1"/>
</dbReference>
<dbReference type="PROSITE" id="PS50887">
    <property type="entry name" value="GGDEF"/>
    <property type="match status" value="1"/>
</dbReference>
<dbReference type="InterPro" id="IPR000160">
    <property type="entry name" value="GGDEF_dom"/>
</dbReference>
<evidence type="ECO:0000259" key="5">
    <source>
        <dbReference type="PROSITE" id="PS50887"/>
    </source>
</evidence>
<dbReference type="eggNOG" id="COG3706">
    <property type="taxonomic scope" value="Bacteria"/>
</dbReference>
<dbReference type="InterPro" id="IPR043128">
    <property type="entry name" value="Rev_trsase/Diguanyl_cyclase"/>
</dbReference>